<evidence type="ECO:0000313" key="11">
    <source>
        <dbReference type="Proteomes" id="UP000294664"/>
    </source>
</evidence>
<dbReference type="PANTHER" id="PTHR11002:SF79">
    <property type="entry name" value="CARBONIC ANHYDRASE 2"/>
    <property type="match status" value="1"/>
</dbReference>
<evidence type="ECO:0000256" key="7">
    <source>
        <dbReference type="ARBA" id="ARBA00048348"/>
    </source>
</evidence>
<evidence type="ECO:0000256" key="4">
    <source>
        <dbReference type="ARBA" id="ARBA00022833"/>
    </source>
</evidence>
<reference evidence="10 11" key="1">
    <citation type="submission" date="2019-03" db="EMBL/GenBank/DDBJ databases">
        <title>Genomic Encyclopedia of Type Strains, Phase IV (KMG-IV): sequencing the most valuable type-strain genomes for metagenomic binning, comparative biology and taxonomic classification.</title>
        <authorList>
            <person name="Goeker M."/>
        </authorList>
    </citation>
    <scope>NUCLEOTIDE SEQUENCE [LARGE SCALE GENOMIC DNA]</scope>
    <source>
        <strain evidence="10 11">DSM 9035</strain>
    </source>
</reference>
<feature type="binding site" evidence="8">
    <location>
        <position position="90"/>
    </location>
    <ligand>
        <name>Zn(2+)</name>
        <dbReference type="ChEBI" id="CHEBI:29105"/>
    </ligand>
</feature>
<comment type="caution">
    <text evidence="10">The sequence shown here is derived from an EMBL/GenBank/DDBJ whole genome shotgun (WGS) entry which is preliminary data.</text>
</comment>
<dbReference type="PANTHER" id="PTHR11002">
    <property type="entry name" value="CARBONIC ANHYDRASE"/>
    <property type="match status" value="1"/>
</dbReference>
<dbReference type="InterPro" id="IPR036874">
    <property type="entry name" value="Carbonic_anhydrase_sf"/>
</dbReference>
<dbReference type="PROSITE" id="PS51318">
    <property type="entry name" value="TAT"/>
    <property type="match status" value="1"/>
</dbReference>
<feature type="chain" id="PRO_5020354913" description="carbonic anhydrase" evidence="9">
    <location>
        <begin position="37"/>
        <end position="238"/>
    </location>
</feature>
<keyword evidence="4 8" id="KW-0862">Zinc</keyword>
<evidence type="ECO:0000256" key="8">
    <source>
        <dbReference type="PIRSR" id="PIRSR601765-1"/>
    </source>
</evidence>
<evidence type="ECO:0000313" key="10">
    <source>
        <dbReference type="EMBL" id="TCT08052.1"/>
    </source>
</evidence>
<dbReference type="EMBL" id="SMAI01000001">
    <property type="protein sequence ID" value="TCT08052.1"/>
    <property type="molecule type" value="Genomic_DNA"/>
</dbReference>
<dbReference type="GO" id="GO:0004089">
    <property type="term" value="F:carbonate dehydratase activity"/>
    <property type="evidence" value="ECO:0007669"/>
    <property type="project" value="UniProtKB-EC"/>
</dbReference>
<gene>
    <name evidence="10" type="ORF">EDC64_101571</name>
</gene>
<keyword evidence="11" id="KW-1185">Reference proteome</keyword>
<dbReference type="PROSITE" id="PS00704">
    <property type="entry name" value="PROK_CO2_ANHYDRASE_1"/>
    <property type="match status" value="1"/>
</dbReference>
<evidence type="ECO:0000256" key="9">
    <source>
        <dbReference type="SAM" id="SignalP"/>
    </source>
</evidence>
<feature type="binding site" evidence="8">
    <location>
        <position position="143"/>
    </location>
    <ligand>
        <name>Zn(2+)</name>
        <dbReference type="ChEBI" id="CHEBI:29105"/>
    </ligand>
</feature>
<dbReference type="OrthoDB" id="9797527at2"/>
<protein>
    <recommendedName>
        <fullName evidence="2">carbonic anhydrase</fullName>
        <ecNumber evidence="2">4.2.1.1</ecNumber>
    </recommendedName>
</protein>
<dbReference type="InterPro" id="IPR001765">
    <property type="entry name" value="Carbonic_anhydrase"/>
</dbReference>
<dbReference type="RefSeq" id="WP_132029645.1">
    <property type="nucleotide sequence ID" value="NZ_SMAI01000001.1"/>
</dbReference>
<dbReference type="EC" id="4.2.1.1" evidence="2"/>
<comment type="function">
    <text evidence="6">Catalyzes the reversible hydration of carbon dioxide to form bicarbonate.</text>
</comment>
<accession>A0A4R3M4V0</accession>
<keyword evidence="9" id="KW-0732">Signal</keyword>
<dbReference type="InterPro" id="IPR015892">
    <property type="entry name" value="Carbonic_anhydrase_CS"/>
</dbReference>
<sequence>MCTTHGFGMSRRGLILAGATGAAAFLSGGVPLPAFAQGTPPNAISPDAALKRLMDGNARYAANAPNQRDFSAGRAARATAQYPFASILSCADSRVAPELAFDEGPGELFVVRVAGNFVNNDGLASLEYGAKFLGSPLIMVLGHSNCGAVDATIKVLKDNIQLPGHLPDLVNAIKPAVEKAKAEKPGNLLDAAISSNVAFNVERLKTANPILSQMVSDKKVMVVGAVYDLASGKVNMVA</sequence>
<keyword evidence="3 8" id="KW-0479">Metal-binding</keyword>
<comment type="catalytic activity">
    <reaction evidence="7">
        <text>hydrogencarbonate + H(+) = CO2 + H2O</text>
        <dbReference type="Rhea" id="RHEA:10748"/>
        <dbReference type="ChEBI" id="CHEBI:15377"/>
        <dbReference type="ChEBI" id="CHEBI:15378"/>
        <dbReference type="ChEBI" id="CHEBI:16526"/>
        <dbReference type="ChEBI" id="CHEBI:17544"/>
        <dbReference type="EC" id="4.2.1.1"/>
    </reaction>
</comment>
<dbReference type="FunFam" id="3.40.1050.10:FF:000006">
    <property type="entry name" value="Carbonic anhydrase"/>
    <property type="match status" value="1"/>
</dbReference>
<name>A0A4R3M4V0_9HYPH</name>
<dbReference type="SMART" id="SM00947">
    <property type="entry name" value="Pro_CA"/>
    <property type="match status" value="1"/>
</dbReference>
<comment type="cofactor">
    <cofactor evidence="8">
        <name>Zn(2+)</name>
        <dbReference type="ChEBI" id="CHEBI:29105"/>
    </cofactor>
    <text evidence="8">Binds 1 zinc ion per subunit.</text>
</comment>
<evidence type="ECO:0000256" key="6">
    <source>
        <dbReference type="ARBA" id="ARBA00024993"/>
    </source>
</evidence>
<feature type="binding site" evidence="8">
    <location>
        <position position="146"/>
    </location>
    <ligand>
        <name>Zn(2+)</name>
        <dbReference type="ChEBI" id="CHEBI:29105"/>
    </ligand>
</feature>
<evidence type="ECO:0000256" key="3">
    <source>
        <dbReference type="ARBA" id="ARBA00022723"/>
    </source>
</evidence>
<dbReference type="InterPro" id="IPR006311">
    <property type="entry name" value="TAT_signal"/>
</dbReference>
<keyword evidence="5" id="KW-0456">Lyase</keyword>
<feature type="binding site" evidence="8">
    <location>
        <position position="92"/>
    </location>
    <ligand>
        <name>Zn(2+)</name>
        <dbReference type="ChEBI" id="CHEBI:29105"/>
    </ligand>
</feature>
<evidence type="ECO:0000256" key="1">
    <source>
        <dbReference type="ARBA" id="ARBA00006217"/>
    </source>
</evidence>
<feature type="signal peptide" evidence="9">
    <location>
        <begin position="1"/>
        <end position="36"/>
    </location>
</feature>
<dbReference type="AlphaFoldDB" id="A0A4R3M4V0"/>
<dbReference type="Proteomes" id="UP000294664">
    <property type="component" value="Unassembled WGS sequence"/>
</dbReference>
<dbReference type="GO" id="GO:0015976">
    <property type="term" value="P:carbon utilization"/>
    <property type="evidence" value="ECO:0007669"/>
    <property type="project" value="InterPro"/>
</dbReference>
<proteinExistence type="inferred from homology"/>
<dbReference type="CDD" id="cd03378">
    <property type="entry name" value="beta_CA_cladeC"/>
    <property type="match status" value="1"/>
</dbReference>
<dbReference type="Gene3D" id="3.40.1050.10">
    <property type="entry name" value="Carbonic anhydrase"/>
    <property type="match status" value="1"/>
</dbReference>
<dbReference type="SUPFAM" id="SSF53056">
    <property type="entry name" value="beta-carbonic anhydrase, cab"/>
    <property type="match status" value="1"/>
</dbReference>
<dbReference type="GO" id="GO:0008270">
    <property type="term" value="F:zinc ion binding"/>
    <property type="evidence" value="ECO:0007669"/>
    <property type="project" value="InterPro"/>
</dbReference>
<evidence type="ECO:0000256" key="5">
    <source>
        <dbReference type="ARBA" id="ARBA00023239"/>
    </source>
</evidence>
<evidence type="ECO:0000256" key="2">
    <source>
        <dbReference type="ARBA" id="ARBA00012925"/>
    </source>
</evidence>
<organism evidence="10 11">
    <name type="scientific">Aquabacter spiritensis</name>
    <dbReference type="NCBI Taxonomy" id="933073"/>
    <lineage>
        <taxon>Bacteria</taxon>
        <taxon>Pseudomonadati</taxon>
        <taxon>Pseudomonadota</taxon>
        <taxon>Alphaproteobacteria</taxon>
        <taxon>Hyphomicrobiales</taxon>
        <taxon>Xanthobacteraceae</taxon>
        <taxon>Aquabacter</taxon>
    </lineage>
</organism>
<dbReference type="Pfam" id="PF00484">
    <property type="entry name" value="Pro_CA"/>
    <property type="match status" value="1"/>
</dbReference>
<comment type="similarity">
    <text evidence="1">Belongs to the beta-class carbonic anhydrase family.</text>
</comment>